<dbReference type="Proteomes" id="UP000460715">
    <property type="component" value="Unassembled WGS sequence"/>
</dbReference>
<dbReference type="InterPro" id="IPR011051">
    <property type="entry name" value="RmlC_Cupin_sf"/>
</dbReference>
<protein>
    <submittedName>
        <fullName evidence="2">Cupin domain-containing protein</fullName>
    </submittedName>
</protein>
<reference evidence="2 3" key="1">
    <citation type="submission" date="2019-03" db="EMBL/GenBank/DDBJ databases">
        <title>Roseomonas sp. a novel Roseomonas species isolated from Sea whip Gorgonian.</title>
        <authorList>
            <person name="Li F."/>
            <person name="Pan X."/>
            <person name="Huang S."/>
            <person name="Li Z."/>
            <person name="Meng B."/>
        </authorList>
    </citation>
    <scope>NUCLEOTIDE SEQUENCE [LARGE SCALE GENOMIC DNA]</scope>
    <source>
        <strain evidence="2 3">M0104</strain>
    </source>
</reference>
<organism evidence="2 3">
    <name type="scientific">Teichococcus coralli</name>
    <dbReference type="NCBI Taxonomy" id="2545983"/>
    <lineage>
        <taxon>Bacteria</taxon>
        <taxon>Pseudomonadati</taxon>
        <taxon>Pseudomonadota</taxon>
        <taxon>Alphaproteobacteria</taxon>
        <taxon>Acetobacterales</taxon>
        <taxon>Roseomonadaceae</taxon>
        <taxon>Roseomonas</taxon>
    </lineage>
</organism>
<dbReference type="PANTHER" id="PTHR33387">
    <property type="entry name" value="RMLC-LIKE JELLY ROLL FOLD PROTEIN"/>
    <property type="match status" value="1"/>
</dbReference>
<name>A0A845B7Q0_9PROT</name>
<keyword evidence="3" id="KW-1185">Reference proteome</keyword>
<dbReference type="Gene3D" id="2.60.120.10">
    <property type="entry name" value="Jelly Rolls"/>
    <property type="match status" value="1"/>
</dbReference>
<evidence type="ECO:0000313" key="3">
    <source>
        <dbReference type="Proteomes" id="UP000460715"/>
    </source>
</evidence>
<dbReference type="EMBL" id="SNVJ01000007">
    <property type="protein sequence ID" value="MXP63663.1"/>
    <property type="molecule type" value="Genomic_DNA"/>
</dbReference>
<dbReference type="InterPro" id="IPR014710">
    <property type="entry name" value="RmlC-like_jellyroll"/>
</dbReference>
<dbReference type="Pfam" id="PF06172">
    <property type="entry name" value="Cupin_5"/>
    <property type="match status" value="1"/>
</dbReference>
<evidence type="ECO:0000259" key="1">
    <source>
        <dbReference type="Pfam" id="PF06172"/>
    </source>
</evidence>
<dbReference type="OrthoDB" id="9798288at2"/>
<gene>
    <name evidence="2" type="ORF">E0493_09915</name>
</gene>
<dbReference type="PANTHER" id="PTHR33387:SF3">
    <property type="entry name" value="DUF985 DOMAIN-CONTAINING PROTEIN"/>
    <property type="match status" value="1"/>
</dbReference>
<proteinExistence type="predicted"/>
<evidence type="ECO:0000313" key="2">
    <source>
        <dbReference type="EMBL" id="MXP63663.1"/>
    </source>
</evidence>
<dbReference type="AlphaFoldDB" id="A0A845B7Q0"/>
<sequence>MIRAAMPDLRDPALPVAEVIAALRLAPHPEGGHYREIWRDRPAAGGRGAGTAIYFLLAAGERSHWHRVDAAEAWHWYAGAPLRLSIASEAGARTEHRLGPDLGGGEAPFAVVPPGEWQAAESLGTWTLAGCTVSPAFDFAGFTLAPPGWEPAGKAGR</sequence>
<dbReference type="InterPro" id="IPR039935">
    <property type="entry name" value="YML079W-like"/>
</dbReference>
<dbReference type="InterPro" id="IPR009327">
    <property type="entry name" value="Cupin_DUF985"/>
</dbReference>
<feature type="domain" description="DUF985" evidence="1">
    <location>
        <begin position="18"/>
        <end position="145"/>
    </location>
</feature>
<dbReference type="CDD" id="cd06121">
    <property type="entry name" value="cupin_YML079wp"/>
    <property type="match status" value="1"/>
</dbReference>
<accession>A0A845B7Q0</accession>
<dbReference type="SUPFAM" id="SSF51182">
    <property type="entry name" value="RmlC-like cupins"/>
    <property type="match status" value="1"/>
</dbReference>
<comment type="caution">
    <text evidence="2">The sequence shown here is derived from an EMBL/GenBank/DDBJ whole genome shotgun (WGS) entry which is preliminary data.</text>
</comment>